<gene>
    <name evidence="8" type="ORF">N657DRAFT_648223</name>
</gene>
<comment type="caution">
    <text evidence="8">The sequence shown here is derived from an EMBL/GenBank/DDBJ whole genome shotgun (WGS) entry which is preliminary data.</text>
</comment>
<keyword evidence="5" id="KW-0175">Coiled coil</keyword>
<dbReference type="GeneID" id="87830251"/>
<name>A0AAN6TVE4_9PEZI</name>
<dbReference type="Proteomes" id="UP001302602">
    <property type="component" value="Unassembled WGS sequence"/>
</dbReference>
<dbReference type="GO" id="GO:0005634">
    <property type="term" value="C:nucleus"/>
    <property type="evidence" value="ECO:0007669"/>
    <property type="project" value="TreeGrafter"/>
</dbReference>
<dbReference type="GO" id="GO:0000978">
    <property type="term" value="F:RNA polymerase II cis-regulatory region sequence-specific DNA binding"/>
    <property type="evidence" value="ECO:0007669"/>
    <property type="project" value="TreeGrafter"/>
</dbReference>
<evidence type="ECO:0000313" key="9">
    <source>
        <dbReference type="Proteomes" id="UP001302602"/>
    </source>
</evidence>
<accession>A0AAN6TVE4</accession>
<reference evidence="8" key="1">
    <citation type="journal article" date="2023" name="Mol. Phylogenet. Evol.">
        <title>Genome-scale phylogeny and comparative genomics of the fungal order Sordariales.</title>
        <authorList>
            <person name="Hensen N."/>
            <person name="Bonometti L."/>
            <person name="Westerberg I."/>
            <person name="Brannstrom I.O."/>
            <person name="Guillou S."/>
            <person name="Cros-Aarteil S."/>
            <person name="Calhoun S."/>
            <person name="Haridas S."/>
            <person name="Kuo A."/>
            <person name="Mondo S."/>
            <person name="Pangilinan J."/>
            <person name="Riley R."/>
            <person name="LaButti K."/>
            <person name="Andreopoulos B."/>
            <person name="Lipzen A."/>
            <person name="Chen C."/>
            <person name="Yan M."/>
            <person name="Daum C."/>
            <person name="Ng V."/>
            <person name="Clum A."/>
            <person name="Steindorff A."/>
            <person name="Ohm R.A."/>
            <person name="Martin F."/>
            <person name="Silar P."/>
            <person name="Natvig D.O."/>
            <person name="Lalanne C."/>
            <person name="Gautier V."/>
            <person name="Ament-Velasquez S.L."/>
            <person name="Kruys A."/>
            <person name="Hutchinson M.I."/>
            <person name="Powell A.J."/>
            <person name="Barry K."/>
            <person name="Miller A.N."/>
            <person name="Grigoriev I.V."/>
            <person name="Debuchy R."/>
            <person name="Gladieux P."/>
            <person name="Hiltunen Thoren M."/>
            <person name="Johannesson H."/>
        </authorList>
    </citation>
    <scope>NUCLEOTIDE SEQUENCE</scope>
    <source>
        <strain evidence="8">CBS 731.68</strain>
    </source>
</reference>
<dbReference type="PROSITE" id="PS50048">
    <property type="entry name" value="ZN2_CY6_FUNGAL_2"/>
    <property type="match status" value="1"/>
</dbReference>
<keyword evidence="2" id="KW-0805">Transcription regulation</keyword>
<dbReference type="CDD" id="cd00067">
    <property type="entry name" value="GAL4"/>
    <property type="match status" value="1"/>
</dbReference>
<evidence type="ECO:0000256" key="2">
    <source>
        <dbReference type="ARBA" id="ARBA00023015"/>
    </source>
</evidence>
<evidence type="ECO:0000256" key="6">
    <source>
        <dbReference type="SAM" id="MobiDB-lite"/>
    </source>
</evidence>
<keyword evidence="3" id="KW-0804">Transcription</keyword>
<dbReference type="Gene3D" id="4.10.240.10">
    <property type="entry name" value="Zn(2)-C6 fungal-type DNA-binding domain"/>
    <property type="match status" value="1"/>
</dbReference>
<feature type="region of interest" description="Disordered" evidence="6">
    <location>
        <begin position="1"/>
        <end position="44"/>
    </location>
</feature>
<feature type="compositionally biased region" description="Low complexity" evidence="6">
    <location>
        <begin position="1"/>
        <end position="19"/>
    </location>
</feature>
<reference evidence="8" key="2">
    <citation type="submission" date="2023-05" db="EMBL/GenBank/DDBJ databases">
        <authorList>
            <consortium name="Lawrence Berkeley National Laboratory"/>
            <person name="Steindorff A."/>
            <person name="Hensen N."/>
            <person name="Bonometti L."/>
            <person name="Westerberg I."/>
            <person name="Brannstrom I.O."/>
            <person name="Guillou S."/>
            <person name="Cros-Aarteil S."/>
            <person name="Calhoun S."/>
            <person name="Haridas S."/>
            <person name="Kuo A."/>
            <person name="Mondo S."/>
            <person name="Pangilinan J."/>
            <person name="Riley R."/>
            <person name="Labutti K."/>
            <person name="Andreopoulos B."/>
            <person name="Lipzen A."/>
            <person name="Chen C."/>
            <person name="Yanf M."/>
            <person name="Daum C."/>
            <person name="Ng V."/>
            <person name="Clum A."/>
            <person name="Ohm R."/>
            <person name="Martin F."/>
            <person name="Silar P."/>
            <person name="Natvig D."/>
            <person name="Lalanne C."/>
            <person name="Gautier V."/>
            <person name="Ament-Velasquez S.L."/>
            <person name="Kruys A."/>
            <person name="Hutchinson M.I."/>
            <person name="Powell A.J."/>
            <person name="Barry K."/>
            <person name="Miller A.N."/>
            <person name="Grigoriev I.V."/>
            <person name="Debuchy R."/>
            <person name="Gladieux P."/>
            <person name="Thoren M.H."/>
            <person name="Johannesson H."/>
        </authorList>
    </citation>
    <scope>NUCLEOTIDE SEQUENCE</scope>
    <source>
        <strain evidence="8">CBS 731.68</strain>
    </source>
</reference>
<feature type="coiled-coil region" evidence="5">
    <location>
        <begin position="87"/>
        <end position="114"/>
    </location>
</feature>
<dbReference type="SUPFAM" id="SSF57701">
    <property type="entry name" value="Zn2/Cys6 DNA-binding domain"/>
    <property type="match status" value="1"/>
</dbReference>
<dbReference type="GO" id="GO:0006351">
    <property type="term" value="P:DNA-templated transcription"/>
    <property type="evidence" value="ECO:0007669"/>
    <property type="project" value="InterPro"/>
</dbReference>
<dbReference type="PROSITE" id="PS00463">
    <property type="entry name" value="ZN2_CY6_FUNGAL_1"/>
    <property type="match status" value="1"/>
</dbReference>
<sequence>MSAAFSNSGAGASESDAAAKPGSSGSQAVTPGAQPPQRARQKKRSQVVRACDWCRKHRVKCDNHYPCSNCAQRGGECSNEIMKAASLPLAQREIDRLRLKIQELELELKQERATREVTPHSDPSRYLAALSPPELSVVGSEYGDPSRINAWGGIRMSTARSKNKTWYGPSSLFYFIGRINAFLGGTLQQPHSADHMLLDSSSRRLDEPTATPEEEEPSFHGINHPSGFAQDPVPKATYLSPTQEEYFLDLFWQSYHTSLFPILDETGFKEHYRSLWTASGNTRKPSALVDIVVAMCMQYGMSMLPAVKQQQVFVDNDHDAAIAGRWHYRRSQTLLARELESPTVSTLQCHLLCCIYLCCGSFQNMADSACGLAVRAAYMLGLHLDPPPTMPQREREMRKRLWWALYVLDSKIGMKLGRPFLLPHLSAATPSLPGDHLEAALQSGSNFAPLGDNVTWLSFNLQQSKLFQAARTVHTAFYDRTPNVDDGLTIWDDPPALASHAEFIRPYMKGLDDWAAGVPVALLTKRQNNGAPLSTDGSALDIEQFAPVWLQRQRLLLELMYHHLSANLYRPFISFGSSPTTSYPSSSTVTAAAAAAAAKDAATKCARHATTVTRITHQVLSTTAILAGWHEAFQLQWNAALTLVGFVLSQLAHHGGGGATTAAAAAEEEARKAIDLSVAVFDIFSDSFAVASSAARIMRDLGAKVDFLRQVQHQQQQQEAGGFGEVMVGGGGGQTMMPSSSANTTMMMMMLGNGGSEIQPDTSAVSKTWGGALSADELNSASMQDVFNMAFAVDEWSNLDSLWPGMESQFPVVLEQYVLG</sequence>
<dbReference type="InterPro" id="IPR001138">
    <property type="entry name" value="Zn2Cys6_DnaBD"/>
</dbReference>
<dbReference type="CDD" id="cd12148">
    <property type="entry name" value="fungal_TF_MHR"/>
    <property type="match status" value="1"/>
</dbReference>
<dbReference type="Pfam" id="PF04082">
    <property type="entry name" value="Fungal_trans"/>
    <property type="match status" value="1"/>
</dbReference>
<keyword evidence="9" id="KW-1185">Reference proteome</keyword>
<dbReference type="GO" id="GO:0000981">
    <property type="term" value="F:DNA-binding transcription factor activity, RNA polymerase II-specific"/>
    <property type="evidence" value="ECO:0007669"/>
    <property type="project" value="InterPro"/>
</dbReference>
<dbReference type="InterPro" id="IPR036864">
    <property type="entry name" value="Zn2-C6_fun-type_DNA-bd_sf"/>
</dbReference>
<organism evidence="8 9">
    <name type="scientific">Parathielavia appendiculata</name>
    <dbReference type="NCBI Taxonomy" id="2587402"/>
    <lineage>
        <taxon>Eukaryota</taxon>
        <taxon>Fungi</taxon>
        <taxon>Dikarya</taxon>
        <taxon>Ascomycota</taxon>
        <taxon>Pezizomycotina</taxon>
        <taxon>Sordariomycetes</taxon>
        <taxon>Sordariomycetidae</taxon>
        <taxon>Sordariales</taxon>
        <taxon>Chaetomiaceae</taxon>
        <taxon>Parathielavia</taxon>
    </lineage>
</organism>
<feature type="domain" description="Zn(2)-C6 fungal-type" evidence="7">
    <location>
        <begin position="50"/>
        <end position="79"/>
    </location>
</feature>
<feature type="region of interest" description="Disordered" evidence="6">
    <location>
        <begin position="203"/>
        <end position="226"/>
    </location>
</feature>
<dbReference type="AlphaFoldDB" id="A0AAN6TVE4"/>
<evidence type="ECO:0000256" key="5">
    <source>
        <dbReference type="SAM" id="Coils"/>
    </source>
</evidence>
<dbReference type="PANTHER" id="PTHR47424:SF12">
    <property type="entry name" value="TRANSCRIPTION FACTOR ASQA"/>
    <property type="match status" value="1"/>
</dbReference>
<keyword evidence="1" id="KW-0479">Metal-binding</keyword>
<keyword evidence="4" id="KW-0539">Nucleus</keyword>
<evidence type="ECO:0000256" key="3">
    <source>
        <dbReference type="ARBA" id="ARBA00023163"/>
    </source>
</evidence>
<dbReference type="InterPro" id="IPR051127">
    <property type="entry name" value="Fungal_SecMet_Regulators"/>
</dbReference>
<dbReference type="EMBL" id="MU853234">
    <property type="protein sequence ID" value="KAK4121398.1"/>
    <property type="molecule type" value="Genomic_DNA"/>
</dbReference>
<evidence type="ECO:0000256" key="1">
    <source>
        <dbReference type="ARBA" id="ARBA00022723"/>
    </source>
</evidence>
<evidence type="ECO:0000259" key="7">
    <source>
        <dbReference type="PROSITE" id="PS50048"/>
    </source>
</evidence>
<dbReference type="GO" id="GO:0000435">
    <property type="term" value="P:positive regulation of transcription from RNA polymerase II promoter by galactose"/>
    <property type="evidence" value="ECO:0007669"/>
    <property type="project" value="TreeGrafter"/>
</dbReference>
<protein>
    <recommendedName>
        <fullName evidence="7">Zn(2)-C6 fungal-type domain-containing protein</fullName>
    </recommendedName>
</protein>
<proteinExistence type="predicted"/>
<dbReference type="SMART" id="SM00066">
    <property type="entry name" value="GAL4"/>
    <property type="match status" value="1"/>
</dbReference>
<evidence type="ECO:0000313" key="8">
    <source>
        <dbReference type="EMBL" id="KAK4121398.1"/>
    </source>
</evidence>
<dbReference type="PANTHER" id="PTHR47424">
    <property type="entry name" value="REGULATORY PROTEIN GAL4"/>
    <property type="match status" value="1"/>
</dbReference>
<evidence type="ECO:0000256" key="4">
    <source>
        <dbReference type="ARBA" id="ARBA00023242"/>
    </source>
</evidence>
<dbReference type="RefSeq" id="XP_062645169.1">
    <property type="nucleotide sequence ID" value="XM_062793482.1"/>
</dbReference>
<dbReference type="InterPro" id="IPR007219">
    <property type="entry name" value="XnlR_reg_dom"/>
</dbReference>
<dbReference type="SMART" id="SM00906">
    <property type="entry name" value="Fungal_trans"/>
    <property type="match status" value="1"/>
</dbReference>
<dbReference type="GO" id="GO:0008270">
    <property type="term" value="F:zinc ion binding"/>
    <property type="evidence" value="ECO:0007669"/>
    <property type="project" value="InterPro"/>
</dbReference>
<dbReference type="Pfam" id="PF00172">
    <property type="entry name" value="Zn_clus"/>
    <property type="match status" value="1"/>
</dbReference>